<keyword evidence="2" id="KW-1185">Reference proteome</keyword>
<name>A0ABD2Q9T1_9PLAT</name>
<comment type="caution">
    <text evidence="1">The sequence shown here is derived from an EMBL/GenBank/DDBJ whole genome shotgun (WGS) entry which is preliminary data.</text>
</comment>
<dbReference type="Proteomes" id="UP001626550">
    <property type="component" value="Unassembled WGS sequence"/>
</dbReference>
<evidence type="ECO:0000313" key="1">
    <source>
        <dbReference type="EMBL" id="KAL3316295.1"/>
    </source>
</evidence>
<gene>
    <name evidence="1" type="ORF">Ciccas_005065</name>
</gene>
<evidence type="ECO:0000313" key="2">
    <source>
        <dbReference type="Proteomes" id="UP001626550"/>
    </source>
</evidence>
<dbReference type="EMBL" id="JBJKFK010000566">
    <property type="protein sequence ID" value="KAL3316295.1"/>
    <property type="molecule type" value="Genomic_DNA"/>
</dbReference>
<protein>
    <submittedName>
        <fullName evidence="1">Uncharacterized protein</fullName>
    </submittedName>
</protein>
<proteinExistence type="predicted"/>
<accession>A0ABD2Q9T1</accession>
<reference evidence="1 2" key="1">
    <citation type="submission" date="2024-11" db="EMBL/GenBank/DDBJ databases">
        <title>Adaptive evolution of stress response genes in parasites aligns with host niche diversity.</title>
        <authorList>
            <person name="Hahn C."/>
            <person name="Resl P."/>
        </authorList>
    </citation>
    <scope>NUCLEOTIDE SEQUENCE [LARGE SCALE GENOMIC DNA]</scope>
    <source>
        <strain evidence="1">EGGRZ-B1_66</strain>
        <tissue evidence="1">Body</tissue>
    </source>
</reference>
<sequence length="70" mass="8179">MHSLEVITLLQEKRASLAYFKRSLHPEDGFEEDFDQPARHLVVRDDLPLDKRASLAYFKRAAKRASLAYF</sequence>
<organism evidence="1 2">
    <name type="scientific">Cichlidogyrus casuarinus</name>
    <dbReference type="NCBI Taxonomy" id="1844966"/>
    <lineage>
        <taxon>Eukaryota</taxon>
        <taxon>Metazoa</taxon>
        <taxon>Spiralia</taxon>
        <taxon>Lophotrochozoa</taxon>
        <taxon>Platyhelminthes</taxon>
        <taxon>Monogenea</taxon>
        <taxon>Monopisthocotylea</taxon>
        <taxon>Dactylogyridea</taxon>
        <taxon>Ancyrocephalidae</taxon>
        <taxon>Cichlidogyrus</taxon>
    </lineage>
</organism>
<dbReference type="AlphaFoldDB" id="A0ABD2Q9T1"/>